<organism evidence="6 7">
    <name type="scientific">Paragonimus westermani</name>
    <dbReference type="NCBI Taxonomy" id="34504"/>
    <lineage>
        <taxon>Eukaryota</taxon>
        <taxon>Metazoa</taxon>
        <taxon>Spiralia</taxon>
        <taxon>Lophotrochozoa</taxon>
        <taxon>Platyhelminthes</taxon>
        <taxon>Trematoda</taxon>
        <taxon>Digenea</taxon>
        <taxon>Plagiorchiida</taxon>
        <taxon>Troglotremata</taxon>
        <taxon>Troglotrematidae</taxon>
        <taxon>Paragonimus</taxon>
    </lineage>
</organism>
<evidence type="ECO:0000313" key="7">
    <source>
        <dbReference type="Proteomes" id="UP000324629"/>
    </source>
</evidence>
<accession>A0A5J4NSE6</accession>
<gene>
    <name evidence="6" type="ORF">DEA37_0001172</name>
</gene>
<reference evidence="6 7" key="1">
    <citation type="journal article" date="2019" name="Gigascience">
        <title>Whole-genome sequence of the oriental lung fluke Paragonimus westermani.</title>
        <authorList>
            <person name="Oey H."/>
            <person name="Zakrzewski M."/>
            <person name="Narain K."/>
            <person name="Devi K.R."/>
            <person name="Agatsuma T."/>
            <person name="Nawaratna S."/>
            <person name="Gobert G.N."/>
            <person name="Jones M.K."/>
            <person name="Ragan M.A."/>
            <person name="McManus D.P."/>
            <person name="Krause L."/>
        </authorList>
    </citation>
    <scope>NUCLEOTIDE SEQUENCE [LARGE SCALE GENOMIC DNA]</scope>
    <source>
        <strain evidence="6 7">IND2009</strain>
    </source>
</reference>
<sequence>MASNRLLDDAFILANGILVLVEVIMGILYALTPRLYTNKGKSALTNIMTNYVSSTATDKYSLVATFIMTALNCCGATSGDEFQTYASFSKTVTYEGVVYNLNYPIACCKFSNNQLEGNCPTTFNSSNSNIITGCWTEILNIINPYILSVSYGLLAFLLIQLVLECVAIALVVFIWSRHWERKVDEEDE</sequence>
<name>A0A5J4NSE6_9TREM</name>
<evidence type="ECO:0000256" key="4">
    <source>
        <dbReference type="ARBA" id="ARBA00023136"/>
    </source>
</evidence>
<feature type="transmembrane region" description="Helical" evidence="5">
    <location>
        <begin position="12"/>
        <end position="31"/>
    </location>
</feature>
<protein>
    <recommendedName>
        <fullName evidence="8">Tetraspanin</fullName>
    </recommendedName>
</protein>
<proteinExistence type="predicted"/>
<keyword evidence="2 5" id="KW-0812">Transmembrane</keyword>
<keyword evidence="7" id="KW-1185">Reference proteome</keyword>
<dbReference type="AlphaFoldDB" id="A0A5J4NSE6"/>
<evidence type="ECO:0000256" key="3">
    <source>
        <dbReference type="ARBA" id="ARBA00022989"/>
    </source>
</evidence>
<dbReference type="GO" id="GO:0016020">
    <property type="term" value="C:membrane"/>
    <property type="evidence" value="ECO:0007669"/>
    <property type="project" value="UniProtKB-SubCell"/>
</dbReference>
<dbReference type="Gene3D" id="1.10.1450.10">
    <property type="entry name" value="Tetraspanin"/>
    <property type="match status" value="1"/>
</dbReference>
<evidence type="ECO:0000313" key="6">
    <source>
        <dbReference type="EMBL" id="KAA3678070.1"/>
    </source>
</evidence>
<dbReference type="EMBL" id="QNGE01001234">
    <property type="protein sequence ID" value="KAA3678070.1"/>
    <property type="molecule type" value="Genomic_DNA"/>
</dbReference>
<dbReference type="SUPFAM" id="SSF48652">
    <property type="entry name" value="Tetraspanin"/>
    <property type="match status" value="1"/>
</dbReference>
<keyword evidence="4 5" id="KW-0472">Membrane</keyword>
<evidence type="ECO:0000256" key="2">
    <source>
        <dbReference type="ARBA" id="ARBA00022692"/>
    </source>
</evidence>
<dbReference type="InterPro" id="IPR018499">
    <property type="entry name" value="Tetraspanin/Peripherin"/>
</dbReference>
<feature type="transmembrane region" description="Helical" evidence="5">
    <location>
        <begin position="151"/>
        <end position="175"/>
    </location>
</feature>
<comment type="caution">
    <text evidence="6">The sequence shown here is derived from an EMBL/GenBank/DDBJ whole genome shotgun (WGS) entry which is preliminary data.</text>
</comment>
<evidence type="ECO:0000256" key="1">
    <source>
        <dbReference type="ARBA" id="ARBA00004141"/>
    </source>
</evidence>
<evidence type="ECO:0000256" key="5">
    <source>
        <dbReference type="SAM" id="Phobius"/>
    </source>
</evidence>
<comment type="subcellular location">
    <subcellularLocation>
        <location evidence="1">Membrane</location>
        <topology evidence="1">Multi-pass membrane protein</topology>
    </subcellularLocation>
</comment>
<dbReference type="InterPro" id="IPR008952">
    <property type="entry name" value="Tetraspanin_EC2_sf"/>
</dbReference>
<evidence type="ECO:0008006" key="8">
    <source>
        <dbReference type="Google" id="ProtNLM"/>
    </source>
</evidence>
<keyword evidence="3 5" id="KW-1133">Transmembrane helix</keyword>
<dbReference type="Proteomes" id="UP000324629">
    <property type="component" value="Unassembled WGS sequence"/>
</dbReference>
<dbReference type="Pfam" id="PF00335">
    <property type="entry name" value="Tetraspanin"/>
    <property type="match status" value="1"/>
</dbReference>